<feature type="domain" description="Cation/H+ exchanger transmembrane" evidence="14">
    <location>
        <begin position="63"/>
        <end position="461"/>
    </location>
</feature>
<dbReference type="GO" id="GO:0098719">
    <property type="term" value="P:sodium ion import across plasma membrane"/>
    <property type="evidence" value="ECO:0007669"/>
    <property type="project" value="TreeGrafter"/>
</dbReference>
<comment type="similarity">
    <text evidence="11">Belongs to the monovalent cation:proton antiporter 1 (CPA1) transporter (TC 2.A.36) family.</text>
</comment>
<evidence type="ECO:0000256" key="6">
    <source>
        <dbReference type="ARBA" id="ARBA00023053"/>
    </source>
</evidence>
<evidence type="ECO:0000256" key="9">
    <source>
        <dbReference type="ARBA" id="ARBA00023180"/>
    </source>
</evidence>
<dbReference type="GO" id="GO:0051453">
    <property type="term" value="P:regulation of intracellular pH"/>
    <property type="evidence" value="ECO:0007669"/>
    <property type="project" value="TreeGrafter"/>
</dbReference>
<feature type="transmembrane region" description="Helical" evidence="12">
    <location>
        <begin position="210"/>
        <end position="231"/>
    </location>
</feature>
<name>A0A0K2TLI8_LEPSM</name>
<proteinExistence type="inferred from homology"/>
<evidence type="ECO:0000256" key="7">
    <source>
        <dbReference type="ARBA" id="ARBA00023065"/>
    </source>
</evidence>
<dbReference type="InterPro" id="IPR018422">
    <property type="entry name" value="Cation/H_exchanger_CPA1"/>
</dbReference>
<dbReference type="InterPro" id="IPR004709">
    <property type="entry name" value="NaH_exchanger"/>
</dbReference>
<feature type="transmembrane region" description="Helical" evidence="12">
    <location>
        <begin position="180"/>
        <end position="203"/>
    </location>
</feature>
<dbReference type="InterPro" id="IPR001970">
    <property type="entry name" value="NHE-1-like"/>
</dbReference>
<dbReference type="PANTHER" id="PTHR10110:SF126">
    <property type="entry name" value="NA(+)_H(+) EXCHANGER PROTEIN 7"/>
    <property type="match status" value="1"/>
</dbReference>
<evidence type="ECO:0000256" key="12">
    <source>
        <dbReference type="SAM" id="Phobius"/>
    </source>
</evidence>
<keyword evidence="5 12" id="KW-1133">Transmembrane helix</keyword>
<evidence type="ECO:0000256" key="5">
    <source>
        <dbReference type="ARBA" id="ARBA00022989"/>
    </source>
</evidence>
<keyword evidence="8 12" id="KW-0472">Membrane</keyword>
<feature type="transmembrane region" description="Helical" evidence="12">
    <location>
        <begin position="369"/>
        <end position="394"/>
    </location>
</feature>
<feature type="transmembrane region" description="Helical" evidence="12">
    <location>
        <begin position="409"/>
        <end position="427"/>
    </location>
</feature>
<keyword evidence="9" id="KW-0325">Glycoprotein</keyword>
<feature type="transmembrane region" description="Helical" evidence="12">
    <location>
        <begin position="85"/>
        <end position="104"/>
    </location>
</feature>
<keyword evidence="11" id="KW-0050">Antiport</keyword>
<evidence type="ECO:0000256" key="10">
    <source>
        <dbReference type="ARBA" id="ARBA00023201"/>
    </source>
</evidence>
<sequence length="695" mass="79086">MYLMKNLLFLLFITLYGVSVSAERNESTNVTEKISEHHGIRLASWRWDEYSSTILFNLMIILAATFKIAFHQIPYLPKYIPESCVLIILGCLAGVIIKYCVHFSETHPFPTFTSDLFFNVLLPPVILDAAYSLYDREFVSNLGSVMIFAIIGTLFNIFIVGGLLRGIFMVGLMGRTQELSLLECLTFASLISAVDPVAVLAIFEEIGVNLGLYFLVFGESLLNDGVTIVIYNTVTALDEKGSHVVGLDYVLAFLSFFTVAGGGFLIGIVFGILSAILLKFTQNSRVIEPIVVISVAYFAFVLAETFHWSGIMALIGSGIVQKRYAFPNASNSTRNTVKHGIRTLSSVSDAIIFLFLGTVVISKKHDFQIYFILWTLLLCFVIRFMGVFLLSWIINMIKTKPISLREQFIMAYGGLRGAVGFSLAALISDQKPYKDMVITTTIIVIFFTVFLQGSTIKLFVNLLHIKRKNDKNESHSDVINVKLVDQVMGGIEAITGNVSKYRIINLLEYIDTHYIKKFLLSHNSLINMEHKLRDISMDEHYARLYGPTVLASNSKFSTICKEDTGLINLKHSYSNEYLINNLEDQERKMSCQSLEKIFEDSPFELYKRRFCRRDVNFDDHVLKQLDSSKRTAARIKRRIMEDEAKKKFFGSDYKELNYSKVCWKDLESKTTAVDCIKREYHNTRKRIKNIRMKTE</sequence>
<protein>
    <recommendedName>
        <fullName evidence="11">Sodium/hydrogen exchanger</fullName>
    </recommendedName>
</protein>
<feature type="chain" id="PRO_5005487956" description="Sodium/hydrogen exchanger" evidence="13">
    <location>
        <begin position="23"/>
        <end position="695"/>
    </location>
</feature>
<dbReference type="Gene3D" id="6.10.140.1330">
    <property type="match status" value="1"/>
</dbReference>
<evidence type="ECO:0000256" key="2">
    <source>
        <dbReference type="ARBA" id="ARBA00022448"/>
    </source>
</evidence>
<dbReference type="InterPro" id="IPR006153">
    <property type="entry name" value="Cation/H_exchanger_TM"/>
</dbReference>
<evidence type="ECO:0000256" key="8">
    <source>
        <dbReference type="ARBA" id="ARBA00023136"/>
    </source>
</evidence>
<feature type="transmembrane region" description="Helical" evidence="12">
    <location>
        <begin position="146"/>
        <end position="168"/>
    </location>
</feature>
<dbReference type="EMBL" id="HACA01009433">
    <property type="protein sequence ID" value="CDW26794.1"/>
    <property type="molecule type" value="Transcribed_RNA"/>
</dbReference>
<evidence type="ECO:0000256" key="13">
    <source>
        <dbReference type="SAM" id="SignalP"/>
    </source>
</evidence>
<dbReference type="GO" id="GO:0016323">
    <property type="term" value="C:basolateral plasma membrane"/>
    <property type="evidence" value="ECO:0007669"/>
    <property type="project" value="UniProtKB-SubCell"/>
</dbReference>
<evidence type="ECO:0000256" key="11">
    <source>
        <dbReference type="RuleBase" id="RU003722"/>
    </source>
</evidence>
<keyword evidence="4 11" id="KW-0812">Transmembrane</keyword>
<evidence type="ECO:0000256" key="3">
    <source>
        <dbReference type="ARBA" id="ARBA00022553"/>
    </source>
</evidence>
<evidence type="ECO:0000256" key="1">
    <source>
        <dbReference type="ARBA" id="ARBA00004554"/>
    </source>
</evidence>
<dbReference type="PANTHER" id="PTHR10110">
    <property type="entry name" value="SODIUM/HYDROGEN EXCHANGER"/>
    <property type="match status" value="1"/>
</dbReference>
<feature type="transmembrane region" description="Helical" evidence="12">
    <location>
        <begin position="340"/>
        <end position="362"/>
    </location>
</feature>
<feature type="transmembrane region" description="Helical" evidence="12">
    <location>
        <begin position="436"/>
        <end position="460"/>
    </location>
</feature>
<keyword evidence="6" id="KW-0915">Sodium</keyword>
<dbReference type="Pfam" id="PF00999">
    <property type="entry name" value="Na_H_Exchanger"/>
    <property type="match status" value="1"/>
</dbReference>
<keyword evidence="3" id="KW-0597">Phosphoprotein</keyword>
<dbReference type="PRINTS" id="PR01085">
    <property type="entry name" value="NAHEXCHNGR1"/>
</dbReference>
<evidence type="ECO:0000256" key="4">
    <source>
        <dbReference type="ARBA" id="ARBA00022692"/>
    </source>
</evidence>
<feature type="transmembrane region" description="Helical" evidence="12">
    <location>
        <begin position="54"/>
        <end position="73"/>
    </location>
</feature>
<feature type="transmembrane region" description="Helical" evidence="12">
    <location>
        <begin position="116"/>
        <end position="134"/>
    </location>
</feature>
<dbReference type="NCBIfam" id="TIGR00840">
    <property type="entry name" value="b_cpa1"/>
    <property type="match status" value="1"/>
</dbReference>
<accession>A0A0K2TLI8</accession>
<comment type="subcellular location">
    <subcellularLocation>
        <location evidence="1">Basolateral cell membrane</location>
        <topology evidence="1">Multi-pass membrane protein</topology>
    </subcellularLocation>
</comment>
<dbReference type="OrthoDB" id="196264at2759"/>
<feature type="signal peptide" evidence="13">
    <location>
        <begin position="1"/>
        <end position="22"/>
    </location>
</feature>
<dbReference type="AlphaFoldDB" id="A0A0K2TLI8"/>
<keyword evidence="10 11" id="KW-0739">Sodium transport</keyword>
<feature type="transmembrane region" description="Helical" evidence="12">
    <location>
        <begin position="251"/>
        <end position="278"/>
    </location>
</feature>
<evidence type="ECO:0000259" key="14">
    <source>
        <dbReference type="Pfam" id="PF00999"/>
    </source>
</evidence>
<evidence type="ECO:0000313" key="15">
    <source>
        <dbReference type="EMBL" id="CDW26794.1"/>
    </source>
</evidence>
<keyword evidence="2 11" id="KW-0813">Transport</keyword>
<feature type="transmembrane region" description="Helical" evidence="12">
    <location>
        <begin position="290"/>
        <end position="320"/>
    </location>
</feature>
<keyword evidence="7 11" id="KW-0406">Ion transport</keyword>
<keyword evidence="13" id="KW-0732">Signal</keyword>
<dbReference type="GO" id="GO:0015386">
    <property type="term" value="F:potassium:proton antiporter activity"/>
    <property type="evidence" value="ECO:0007669"/>
    <property type="project" value="TreeGrafter"/>
</dbReference>
<reference evidence="15" key="1">
    <citation type="submission" date="2014-05" db="EMBL/GenBank/DDBJ databases">
        <authorList>
            <person name="Chronopoulou M."/>
        </authorList>
    </citation>
    <scope>NUCLEOTIDE SEQUENCE</scope>
    <source>
        <tissue evidence="15">Whole organism</tissue>
    </source>
</reference>
<dbReference type="GO" id="GO:0015385">
    <property type="term" value="F:sodium:proton antiporter activity"/>
    <property type="evidence" value="ECO:0007669"/>
    <property type="project" value="InterPro"/>
</dbReference>
<dbReference type="PRINTS" id="PR01084">
    <property type="entry name" value="NAHEXCHNGR"/>
</dbReference>
<organism evidence="15">
    <name type="scientific">Lepeophtheirus salmonis</name>
    <name type="common">Salmon louse</name>
    <name type="synonym">Caligus salmonis</name>
    <dbReference type="NCBI Taxonomy" id="72036"/>
    <lineage>
        <taxon>Eukaryota</taxon>
        <taxon>Metazoa</taxon>
        <taxon>Ecdysozoa</taxon>
        <taxon>Arthropoda</taxon>
        <taxon>Crustacea</taxon>
        <taxon>Multicrustacea</taxon>
        <taxon>Hexanauplia</taxon>
        <taxon>Copepoda</taxon>
        <taxon>Siphonostomatoida</taxon>
        <taxon>Caligidae</taxon>
        <taxon>Lepeophtheirus</taxon>
    </lineage>
</organism>